<dbReference type="PANTHER" id="PTHR11085:SF10">
    <property type="entry name" value="NAD-DEPENDENT PROTEIN DEACYLASE SIRTUIN-5, MITOCHONDRIAL-RELATED"/>
    <property type="match status" value="1"/>
</dbReference>
<dbReference type="GO" id="GO:0017136">
    <property type="term" value="F:histone deacetylase activity, NAD-dependent"/>
    <property type="evidence" value="ECO:0007669"/>
    <property type="project" value="TreeGrafter"/>
</dbReference>
<dbReference type="AlphaFoldDB" id="A0A9P7BH66"/>
<comment type="similarity">
    <text evidence="1">Belongs to the sirtuin family. Class I subfamily.</text>
</comment>
<evidence type="ECO:0000256" key="2">
    <source>
        <dbReference type="ARBA" id="ARBA00022679"/>
    </source>
</evidence>
<keyword evidence="7" id="KW-1185">Reference proteome</keyword>
<evidence type="ECO:0000256" key="1">
    <source>
        <dbReference type="ARBA" id="ARBA00006924"/>
    </source>
</evidence>
<keyword evidence="4" id="KW-0862">Zinc</keyword>
<accession>A0A9P7BH66</accession>
<reference evidence="6" key="1">
    <citation type="submission" date="2020-11" db="EMBL/GenBank/DDBJ databases">
        <title>Kefir isolates.</title>
        <authorList>
            <person name="Marcisauskas S."/>
            <person name="Kim Y."/>
            <person name="Blasche S."/>
        </authorList>
    </citation>
    <scope>NUCLEOTIDE SEQUENCE</scope>
    <source>
        <strain evidence="6">Olga-1</strain>
    </source>
</reference>
<dbReference type="SUPFAM" id="SSF52467">
    <property type="entry name" value="DHS-like NAD/FAD-binding domain"/>
    <property type="match status" value="1"/>
</dbReference>
<organism evidence="6 7">
    <name type="scientific">Pichia californica</name>
    <dbReference type="NCBI Taxonomy" id="460514"/>
    <lineage>
        <taxon>Eukaryota</taxon>
        <taxon>Fungi</taxon>
        <taxon>Dikarya</taxon>
        <taxon>Ascomycota</taxon>
        <taxon>Saccharomycotina</taxon>
        <taxon>Pichiomycetes</taxon>
        <taxon>Pichiales</taxon>
        <taxon>Pichiaceae</taxon>
        <taxon>Pichia</taxon>
    </lineage>
</organism>
<protein>
    <recommendedName>
        <fullName evidence="5">Deacetylase sirtuin-type domain-containing protein</fullName>
    </recommendedName>
</protein>
<dbReference type="InterPro" id="IPR026591">
    <property type="entry name" value="Sirtuin_cat_small_dom_sf"/>
</dbReference>
<dbReference type="InterPro" id="IPR050134">
    <property type="entry name" value="NAD-dep_sirtuin_deacylases"/>
</dbReference>
<dbReference type="InterPro" id="IPR026590">
    <property type="entry name" value="Ssirtuin_cat_dom"/>
</dbReference>
<evidence type="ECO:0000313" key="7">
    <source>
        <dbReference type="Proteomes" id="UP000697127"/>
    </source>
</evidence>
<keyword evidence="3" id="KW-0520">NAD</keyword>
<dbReference type="Gene3D" id="3.40.50.1220">
    <property type="entry name" value="TPP-binding domain"/>
    <property type="match status" value="1"/>
</dbReference>
<dbReference type="EMBL" id="PUHW01000069">
    <property type="protein sequence ID" value="KAG0689629.1"/>
    <property type="molecule type" value="Genomic_DNA"/>
</dbReference>
<feature type="binding site" evidence="4">
    <location>
        <position position="143"/>
    </location>
    <ligand>
        <name>Zn(2+)</name>
        <dbReference type="ChEBI" id="CHEBI:29105"/>
    </ligand>
</feature>
<sequence length="298" mass="33562">MEKEEIESFQQFILDKSKNGQKANILALVGSGLSVSSGLHTYGNNSDLASNVSWRNYSSIDLATPDAFETNPGLVWLFYAYRRHLALLATPNNGHKILADLSNLTSNLNFLTITQNMDGLHERVHHNSDSLLEFHGSLFEVICTNFNCNYRSFNFNDPLTPSLDVTKYIDSKTMELPKIENISQLPLCPICGTLLRPGVIWFGEALPLYLIDKADEFIIDYNIDILLIIGTSHSIWPTSSYIDLIKNQGGKIAVFNTIRDLELEKLNSTTKVWQFIGDCATTLPEIFNPILINWKNSQ</sequence>
<dbReference type="PANTHER" id="PTHR11085">
    <property type="entry name" value="NAD-DEPENDENT PROTEIN DEACYLASE SIRTUIN-5, MITOCHONDRIAL-RELATED"/>
    <property type="match status" value="1"/>
</dbReference>
<evidence type="ECO:0000256" key="4">
    <source>
        <dbReference type="PROSITE-ProRule" id="PRU00236"/>
    </source>
</evidence>
<dbReference type="Gene3D" id="3.30.1600.10">
    <property type="entry name" value="SIR2/SIRT2 'Small Domain"/>
    <property type="match status" value="1"/>
</dbReference>
<comment type="caution">
    <text evidence="6">The sequence shown here is derived from an EMBL/GenBank/DDBJ whole genome shotgun (WGS) entry which is preliminary data.</text>
</comment>
<feature type="binding site" evidence="4">
    <location>
        <position position="148"/>
    </location>
    <ligand>
        <name>Zn(2+)</name>
        <dbReference type="ChEBI" id="CHEBI:29105"/>
    </ligand>
</feature>
<feature type="binding site" evidence="4">
    <location>
        <position position="188"/>
    </location>
    <ligand>
        <name>Zn(2+)</name>
        <dbReference type="ChEBI" id="CHEBI:29105"/>
    </ligand>
</feature>
<dbReference type="GO" id="GO:0005634">
    <property type="term" value="C:nucleus"/>
    <property type="evidence" value="ECO:0007669"/>
    <property type="project" value="TreeGrafter"/>
</dbReference>
<evidence type="ECO:0000256" key="3">
    <source>
        <dbReference type="ARBA" id="ARBA00023027"/>
    </source>
</evidence>
<keyword evidence="4" id="KW-0479">Metal-binding</keyword>
<dbReference type="InterPro" id="IPR003000">
    <property type="entry name" value="Sirtuin"/>
</dbReference>
<dbReference type="Proteomes" id="UP000697127">
    <property type="component" value="Unassembled WGS sequence"/>
</dbReference>
<feature type="binding site" evidence="4">
    <location>
        <position position="191"/>
    </location>
    <ligand>
        <name>Zn(2+)</name>
        <dbReference type="ChEBI" id="CHEBI:29105"/>
    </ligand>
</feature>
<feature type="domain" description="Deacetylase sirtuin-type" evidence="5">
    <location>
        <begin position="3"/>
        <end position="295"/>
    </location>
</feature>
<gene>
    <name evidence="6" type="ORF">C6P40_004706</name>
</gene>
<evidence type="ECO:0000313" key="6">
    <source>
        <dbReference type="EMBL" id="KAG0689629.1"/>
    </source>
</evidence>
<dbReference type="OrthoDB" id="424302at2759"/>
<dbReference type="GO" id="GO:0046872">
    <property type="term" value="F:metal ion binding"/>
    <property type="evidence" value="ECO:0007669"/>
    <property type="project" value="UniProtKB-KW"/>
</dbReference>
<dbReference type="Pfam" id="PF02146">
    <property type="entry name" value="SIR2"/>
    <property type="match status" value="1"/>
</dbReference>
<keyword evidence="2" id="KW-0808">Transferase</keyword>
<proteinExistence type="inferred from homology"/>
<dbReference type="GO" id="GO:0070403">
    <property type="term" value="F:NAD+ binding"/>
    <property type="evidence" value="ECO:0007669"/>
    <property type="project" value="InterPro"/>
</dbReference>
<evidence type="ECO:0000259" key="5">
    <source>
        <dbReference type="PROSITE" id="PS50305"/>
    </source>
</evidence>
<dbReference type="PROSITE" id="PS50305">
    <property type="entry name" value="SIRTUIN"/>
    <property type="match status" value="1"/>
</dbReference>
<feature type="active site" description="Proton acceptor" evidence="4">
    <location>
        <position position="135"/>
    </location>
</feature>
<dbReference type="InterPro" id="IPR029035">
    <property type="entry name" value="DHS-like_NAD/FAD-binding_dom"/>
</dbReference>
<name>A0A9P7BH66_9ASCO</name>